<dbReference type="Pfam" id="PF11380">
    <property type="entry name" value="Stealth_CR2"/>
    <property type="match status" value="1"/>
</dbReference>
<evidence type="ECO:0008006" key="8">
    <source>
        <dbReference type="Google" id="ProtNLM"/>
    </source>
</evidence>
<keyword evidence="7" id="KW-1185">Reference proteome</keyword>
<dbReference type="Pfam" id="PF17101">
    <property type="entry name" value="Stealth_CR1"/>
    <property type="match status" value="1"/>
</dbReference>
<comment type="similarity">
    <text evidence="1">Belongs to the stealth family.</text>
</comment>
<name>A0ABT6I678_9GAMM</name>
<dbReference type="PANTHER" id="PTHR24045:SF0">
    <property type="entry name" value="N-ACETYLGLUCOSAMINE-1-PHOSPHOTRANSFERASE SUBUNITS ALPHA_BETA"/>
    <property type="match status" value="1"/>
</dbReference>
<dbReference type="EMBL" id="PGFS01000001">
    <property type="protein sequence ID" value="MDH4572894.1"/>
    <property type="molecule type" value="Genomic_DNA"/>
</dbReference>
<reference evidence="6" key="2">
    <citation type="submission" date="2017-11" db="EMBL/GenBank/DDBJ databases">
        <authorList>
            <person name="Das S.K."/>
        </authorList>
    </citation>
    <scope>NUCLEOTIDE SEQUENCE</scope>
    <source>
        <strain evidence="6">S4-41</strain>
    </source>
</reference>
<evidence type="ECO:0000256" key="1">
    <source>
        <dbReference type="ARBA" id="ARBA00007583"/>
    </source>
</evidence>
<dbReference type="InterPro" id="IPR047141">
    <property type="entry name" value="Stealth"/>
</dbReference>
<evidence type="ECO:0000313" key="7">
    <source>
        <dbReference type="Proteomes" id="UP001162135"/>
    </source>
</evidence>
<proteinExistence type="inferred from homology"/>
<dbReference type="Proteomes" id="UP001162135">
    <property type="component" value="Unassembled WGS sequence"/>
</dbReference>
<dbReference type="InterPro" id="IPR021520">
    <property type="entry name" value="Stealth_CR2"/>
</dbReference>
<comment type="caution">
    <text evidence="6">The sequence shown here is derived from an EMBL/GenBank/DDBJ whole genome shotgun (WGS) entry which is preliminary data.</text>
</comment>
<evidence type="ECO:0000313" key="6">
    <source>
        <dbReference type="EMBL" id="MDH4572894.1"/>
    </source>
</evidence>
<evidence type="ECO:0000256" key="3">
    <source>
        <dbReference type="ARBA" id="ARBA00023169"/>
    </source>
</evidence>
<evidence type="ECO:0000259" key="4">
    <source>
        <dbReference type="Pfam" id="PF11380"/>
    </source>
</evidence>
<organism evidence="6 7">
    <name type="scientific">Salinicola acroporae</name>
    <dbReference type="NCBI Taxonomy" id="1541440"/>
    <lineage>
        <taxon>Bacteria</taxon>
        <taxon>Pseudomonadati</taxon>
        <taxon>Pseudomonadota</taxon>
        <taxon>Gammaproteobacteria</taxon>
        <taxon>Oceanospirillales</taxon>
        <taxon>Halomonadaceae</taxon>
        <taxon>Salinicola</taxon>
    </lineage>
</organism>
<gene>
    <name evidence="6" type="ORF">CUR86_10820</name>
</gene>
<sequence>MNSTVKQDPVDVVITWVDGSDPMMQEKRDHYLQQAGHVPTIASKARRFSDNGEIRFCLQSIATHMAWVHRVYIVTDGQTPACVKDLPATLKPLKDKMRIVDHSEIFRGHEELLPTFNSLAIETFLWRIEGLSEKFIYMNDDIFLCGSVSPDDFFRRKKALLRGRWLGWNEVEKLSFHSLNNRRGAEFSPFKNDKFFKAIHVAHPMRKSIMADAYEANQEAFIKNASHRFRNRRQFWPISVHNHLAFAQRLAKRKRDGNDWVHFSVAFCRDAEPDAIRHKLNVLSRRDKKLGCLNYSEAVVEKVPDALERLQKVTTPSLFQRIKSMTYKAS</sequence>
<evidence type="ECO:0000259" key="5">
    <source>
        <dbReference type="Pfam" id="PF17101"/>
    </source>
</evidence>
<reference evidence="6" key="1">
    <citation type="journal article" date="2015" name="Antonie Van Leeuwenhoek">
        <title>Comparative 16S rRNA signatures and multilocus sequence analysis for the genus Salinicola and description of Salinicola acroporae sp. nov., isolated from coral Acropora digitifera.</title>
        <authorList>
            <person name="Lepcha R.T."/>
            <person name="Poddar A."/>
            <person name="Schumann P."/>
            <person name="Das S.K."/>
        </authorList>
    </citation>
    <scope>NUCLEOTIDE SEQUENCE</scope>
    <source>
        <strain evidence="6">S4-41</strain>
    </source>
</reference>
<accession>A0ABT6I678</accession>
<keyword evidence="2" id="KW-0808">Transferase</keyword>
<protein>
    <recommendedName>
        <fullName evidence="8">Capsular biosynthesis protein</fullName>
    </recommendedName>
</protein>
<dbReference type="PANTHER" id="PTHR24045">
    <property type="match status" value="1"/>
</dbReference>
<evidence type="ECO:0000256" key="2">
    <source>
        <dbReference type="ARBA" id="ARBA00022679"/>
    </source>
</evidence>
<dbReference type="RefSeq" id="WP_110717081.1">
    <property type="nucleotide sequence ID" value="NZ_PGFS01000001.1"/>
</dbReference>
<feature type="domain" description="Stealth protein CR1 conserved region 1" evidence="5">
    <location>
        <begin position="9"/>
        <end position="32"/>
    </location>
</feature>
<keyword evidence="3" id="KW-0270">Exopolysaccharide synthesis</keyword>
<feature type="domain" description="Stealth protein CR2 conserved region 2" evidence="4">
    <location>
        <begin position="47"/>
        <end position="158"/>
    </location>
</feature>
<dbReference type="InterPro" id="IPR031358">
    <property type="entry name" value="Stealth_CR1"/>
</dbReference>